<dbReference type="EMBL" id="JAQQXT010000004">
    <property type="protein sequence ID" value="MDC8771730.1"/>
    <property type="molecule type" value="Genomic_DNA"/>
</dbReference>
<protein>
    <submittedName>
        <fullName evidence="2">Replication-relaxation family protein</fullName>
    </submittedName>
</protein>
<accession>A0ABT5KD36</accession>
<sequence>MKPSHPEEQKVQPIADNSEPLQAEQHTPHNNTVTPNEDNAAIPIVPPGDTPVVAPGKHCAELEPVPKRPTRGITSERSTTELKSSIRLKTLAMLNRFRVMRTLDVAALCFPERSSFKASLTAAQRAVRGMVKSGLIRRYKTERFQTIYGLTQKGAELLGDAGIDAASSVRRTSDMTNPEHRLWLQFIVLASEARGLIAQTESEVMQALNAGRKRESPAIQGLLNVEVTRAQKTAKRILRPDALAVEVDGVTWYEIDRSKRGADRESSLAALAVAVGRRLQDGQSLRRVVVLCRSERIELRALAVLRAVGKANNTEVLIHQRKHLREVEPGIFEVWGALEDALPDGRVKLKDHRLGHVIVQLLPTWLPRVRMDARNKFSTAGWFSENYLPYRRPKDCEQWAGLSSPLLVPRQ</sequence>
<reference evidence="2 3" key="1">
    <citation type="submission" date="2022-10" db="EMBL/GenBank/DDBJ databases">
        <title>Paucibacter sp. hw1 Genome sequencing.</title>
        <authorList>
            <person name="Park S."/>
        </authorList>
    </citation>
    <scope>NUCLEOTIDE SEQUENCE [LARGE SCALE GENOMIC DNA]</scope>
    <source>
        <strain evidence="3">hw1</strain>
    </source>
</reference>
<name>A0ABT5KD36_9BURK</name>
<evidence type="ECO:0000313" key="3">
    <source>
        <dbReference type="Proteomes" id="UP001221189"/>
    </source>
</evidence>
<organism evidence="2 3">
    <name type="scientific">Roseateles albus</name>
    <dbReference type="NCBI Taxonomy" id="2987525"/>
    <lineage>
        <taxon>Bacteria</taxon>
        <taxon>Pseudomonadati</taxon>
        <taxon>Pseudomonadota</taxon>
        <taxon>Betaproteobacteria</taxon>
        <taxon>Burkholderiales</taxon>
        <taxon>Sphaerotilaceae</taxon>
        <taxon>Roseateles</taxon>
    </lineage>
</organism>
<keyword evidence="3" id="KW-1185">Reference proteome</keyword>
<comment type="caution">
    <text evidence="2">The sequence shown here is derived from an EMBL/GenBank/DDBJ whole genome shotgun (WGS) entry which is preliminary data.</text>
</comment>
<proteinExistence type="predicted"/>
<feature type="compositionally biased region" description="Basic and acidic residues" evidence="1">
    <location>
        <begin position="1"/>
        <end position="10"/>
    </location>
</feature>
<evidence type="ECO:0000313" key="2">
    <source>
        <dbReference type="EMBL" id="MDC8771730.1"/>
    </source>
</evidence>
<feature type="compositionally biased region" description="Polar residues" evidence="1">
    <location>
        <begin position="24"/>
        <end position="37"/>
    </location>
</feature>
<feature type="region of interest" description="Disordered" evidence="1">
    <location>
        <begin position="1"/>
        <end position="40"/>
    </location>
</feature>
<dbReference type="Proteomes" id="UP001221189">
    <property type="component" value="Unassembled WGS sequence"/>
</dbReference>
<dbReference type="Pfam" id="PF13814">
    <property type="entry name" value="Replic_Relax"/>
    <property type="match status" value="1"/>
</dbReference>
<dbReference type="RefSeq" id="WP_273600015.1">
    <property type="nucleotide sequence ID" value="NZ_JAQQXT010000004.1"/>
</dbReference>
<gene>
    <name evidence="2" type="ORF">PRZ03_09135</name>
</gene>
<evidence type="ECO:0000256" key="1">
    <source>
        <dbReference type="SAM" id="MobiDB-lite"/>
    </source>
</evidence>
<dbReference type="InterPro" id="IPR025855">
    <property type="entry name" value="Replic_Relax"/>
</dbReference>